<gene>
    <name evidence="3" type="ORF">GTW23_03225</name>
</gene>
<keyword evidence="1" id="KW-0560">Oxidoreductase</keyword>
<protein>
    <submittedName>
        <fullName evidence="3">Aldo/keto reductase</fullName>
    </submittedName>
</protein>
<dbReference type="InterPro" id="IPR023210">
    <property type="entry name" value="NADP_OxRdtase_dom"/>
</dbReference>
<reference evidence="3 4" key="1">
    <citation type="submission" date="2020-01" db="EMBL/GenBank/DDBJ databases">
        <title>Genomes of bacteria type strains.</title>
        <authorList>
            <person name="Chen J."/>
            <person name="Zhu S."/>
            <person name="Yang J."/>
        </authorList>
    </citation>
    <scope>NUCLEOTIDE SEQUENCE [LARGE SCALE GENOMIC DNA]</scope>
    <source>
        <strain evidence="3 4">DSM 16655</strain>
    </source>
</reference>
<evidence type="ECO:0000256" key="1">
    <source>
        <dbReference type="ARBA" id="ARBA00023002"/>
    </source>
</evidence>
<evidence type="ECO:0000313" key="3">
    <source>
        <dbReference type="EMBL" id="MCO6407175.1"/>
    </source>
</evidence>
<proteinExistence type="predicted"/>
<dbReference type="Pfam" id="PF00248">
    <property type="entry name" value="Aldo_ket_red"/>
    <property type="match status" value="1"/>
</dbReference>
<dbReference type="Proteomes" id="UP001320715">
    <property type="component" value="Unassembled WGS sequence"/>
</dbReference>
<evidence type="ECO:0000259" key="2">
    <source>
        <dbReference type="Pfam" id="PF00248"/>
    </source>
</evidence>
<keyword evidence="4" id="KW-1185">Reference proteome</keyword>
<accession>A0ABT1CLT1</accession>
<dbReference type="PANTHER" id="PTHR43364:SF4">
    <property type="entry name" value="NAD(P)-LINKED OXIDOREDUCTASE SUPERFAMILY PROTEIN"/>
    <property type="match status" value="1"/>
</dbReference>
<dbReference type="Gene3D" id="3.20.20.100">
    <property type="entry name" value="NADP-dependent oxidoreductase domain"/>
    <property type="match status" value="1"/>
</dbReference>
<comment type="caution">
    <text evidence="3">The sequence shown here is derived from an EMBL/GenBank/DDBJ whole genome shotgun (WGS) entry which is preliminary data.</text>
</comment>
<sequence>MRYKQLGRTGVQVSQLCFGTMSFGGDADAGESGRMFAACREAGINFFDCANVYSDGAAETILGKLIKGTRDELVITSKCFGAMGGDINARGASRRNILQSVEASLKRLGTDRLDVLFMHHWDATVPLEETLRALEQLVADGKVLYLGASNYAAWQIARGLGISEKHGWPRFDVLQPMYSLVKRQAEVEIFPLAMAEELGVISYSAVAAGLLSGKYGKGRRPDVGRVVSNDKYATRYSEAWFVDTAEAFTSLADELGVHPVSLAVAWAGAHPAVTSPIFGARTVEQLQPSLASVEVEMTPELHARIAALSRTPPPATDRLEEQVGR</sequence>
<dbReference type="EMBL" id="JAAAML010000001">
    <property type="protein sequence ID" value="MCO6407175.1"/>
    <property type="molecule type" value="Genomic_DNA"/>
</dbReference>
<feature type="domain" description="NADP-dependent oxidoreductase" evidence="2">
    <location>
        <begin position="16"/>
        <end position="308"/>
    </location>
</feature>
<dbReference type="SUPFAM" id="SSF51430">
    <property type="entry name" value="NAD(P)-linked oxidoreductase"/>
    <property type="match status" value="1"/>
</dbReference>
<dbReference type="InterPro" id="IPR050523">
    <property type="entry name" value="AKR_Detox_Biosynth"/>
</dbReference>
<name>A0ABT1CLT1_9HYPH</name>
<evidence type="ECO:0000313" key="4">
    <source>
        <dbReference type="Proteomes" id="UP001320715"/>
    </source>
</evidence>
<organism evidence="3 4">
    <name type="scientific">Hoeflea alexandrii</name>
    <dbReference type="NCBI Taxonomy" id="288436"/>
    <lineage>
        <taxon>Bacteria</taxon>
        <taxon>Pseudomonadati</taxon>
        <taxon>Pseudomonadota</taxon>
        <taxon>Alphaproteobacteria</taxon>
        <taxon>Hyphomicrobiales</taxon>
        <taxon>Rhizobiaceae</taxon>
        <taxon>Hoeflea</taxon>
    </lineage>
</organism>
<dbReference type="RefSeq" id="WP_252914594.1">
    <property type="nucleotide sequence ID" value="NZ_JAAAML010000001.1"/>
</dbReference>
<dbReference type="InterPro" id="IPR036812">
    <property type="entry name" value="NAD(P)_OxRdtase_dom_sf"/>
</dbReference>
<dbReference type="CDD" id="cd19087">
    <property type="entry name" value="AKR_AKR12A1_B1_C1"/>
    <property type="match status" value="1"/>
</dbReference>
<dbReference type="PANTHER" id="PTHR43364">
    <property type="entry name" value="NADH-SPECIFIC METHYLGLYOXAL REDUCTASE-RELATED"/>
    <property type="match status" value="1"/>
</dbReference>